<comment type="caution">
    <text evidence="1">The sequence shown here is derived from an EMBL/GenBank/DDBJ whole genome shotgun (WGS) entry which is preliminary data.</text>
</comment>
<evidence type="ECO:0000313" key="2">
    <source>
        <dbReference type="Proteomes" id="UP000742786"/>
    </source>
</evidence>
<organism evidence="1 2">
    <name type="scientific">Georgfuchsia toluolica</name>
    <dbReference type="NCBI Taxonomy" id="424218"/>
    <lineage>
        <taxon>Bacteria</taxon>
        <taxon>Pseudomonadati</taxon>
        <taxon>Pseudomonadota</taxon>
        <taxon>Betaproteobacteria</taxon>
        <taxon>Nitrosomonadales</taxon>
        <taxon>Sterolibacteriaceae</taxon>
        <taxon>Georgfuchsia</taxon>
    </lineage>
</organism>
<dbReference type="AlphaFoldDB" id="A0A916J657"/>
<proteinExistence type="predicted"/>
<reference evidence="1" key="1">
    <citation type="submission" date="2021-04" db="EMBL/GenBank/DDBJ databases">
        <authorList>
            <person name="Hornung B."/>
        </authorList>
    </citation>
    <scope>NUCLEOTIDE SEQUENCE</scope>
    <source>
        <strain evidence="1">G5G6</strain>
    </source>
</reference>
<gene>
    <name evidence="1" type="ORF">GTOL_20015</name>
</gene>
<dbReference type="EMBL" id="CAJQUM010000002">
    <property type="protein sequence ID" value="CAG4885441.1"/>
    <property type="molecule type" value="Genomic_DNA"/>
</dbReference>
<name>A0A916J657_9PROT</name>
<dbReference type="Proteomes" id="UP000742786">
    <property type="component" value="Unassembled WGS sequence"/>
</dbReference>
<sequence>MIEGLTQRLYTDSTKINLHYLLPPLISSSMQPIALLETMMNGIAQAPLHVLSSILSSNF</sequence>
<evidence type="ECO:0000313" key="1">
    <source>
        <dbReference type="EMBL" id="CAG4885441.1"/>
    </source>
</evidence>
<keyword evidence="2" id="KW-1185">Reference proteome</keyword>
<accession>A0A916J657</accession>
<protein>
    <submittedName>
        <fullName evidence="1">Uncharacterized protein</fullName>
    </submittedName>
</protein>